<proteinExistence type="predicted"/>
<feature type="region of interest" description="Disordered" evidence="1">
    <location>
        <begin position="129"/>
        <end position="165"/>
    </location>
</feature>
<protein>
    <recommendedName>
        <fullName evidence="2">DUF6824 domain-containing protein</fullName>
    </recommendedName>
</protein>
<dbReference type="RefSeq" id="XP_002177108.1">
    <property type="nucleotide sequence ID" value="XM_002177072.1"/>
</dbReference>
<dbReference type="EMBL" id="CM000605">
    <property type="protein sequence ID" value="EEC51571.1"/>
    <property type="molecule type" value="Genomic_DNA"/>
</dbReference>
<feature type="compositionally biased region" description="Basic residues" evidence="1">
    <location>
        <begin position="144"/>
        <end position="157"/>
    </location>
</feature>
<dbReference type="GeneID" id="7195969"/>
<dbReference type="InterPro" id="IPR049227">
    <property type="entry name" value="DUF6824"/>
</dbReference>
<dbReference type="HOGENOM" id="CLU_1374586_0_0_1"/>
<reference evidence="4" key="2">
    <citation type="submission" date="2008-08" db="EMBL/GenBank/DDBJ databases">
        <authorList>
            <consortium name="Diatom Consortium"/>
            <person name="Grigoriev I."/>
            <person name="Grimwood J."/>
            <person name="Kuo A."/>
            <person name="Otillar R.P."/>
            <person name="Salamov A."/>
            <person name="Detter J.C."/>
            <person name="Lindquist E."/>
            <person name="Shapiro H."/>
            <person name="Lucas S."/>
            <person name="Glavina del Rio T."/>
            <person name="Pitluck S."/>
            <person name="Rokhsar D."/>
            <person name="Bowler C."/>
        </authorList>
    </citation>
    <scope>GENOME REANNOTATION</scope>
    <source>
        <strain evidence="4">CCAP 1055/1</strain>
    </source>
</reference>
<feature type="domain" description="DUF6824" evidence="2">
    <location>
        <begin position="50"/>
        <end position="134"/>
    </location>
</feature>
<evidence type="ECO:0000313" key="4">
    <source>
        <dbReference type="Proteomes" id="UP000000759"/>
    </source>
</evidence>
<feature type="compositionally biased region" description="Basic and acidic residues" evidence="1">
    <location>
        <begin position="129"/>
        <end position="143"/>
    </location>
</feature>
<sequence>MESVDDKNLSYTSEEDELNGSVDSVAIPNALGAPAPNDLSRYVCSPDSMDVICGRGKSGPHPGNQRFRKFVSDKKAAYQAAKRREDKTRITLLIVEELRRGLPPSRFLLKDPKTQMWYDAGVEYAREKVSHALRSRPSDDSKKRANKPKKKGTRKSQHAPELDETVERLIKEQQHLLRSMIDKKVFPVWMQDVKEKLST</sequence>
<dbReference type="PaxDb" id="2850-Phatr31625"/>
<name>B7FNW2_PHATC</name>
<organism evidence="3 4">
    <name type="scientific">Phaeodactylum tricornutum (strain CCAP 1055/1)</name>
    <dbReference type="NCBI Taxonomy" id="556484"/>
    <lineage>
        <taxon>Eukaryota</taxon>
        <taxon>Sar</taxon>
        <taxon>Stramenopiles</taxon>
        <taxon>Ochrophyta</taxon>
        <taxon>Bacillariophyta</taxon>
        <taxon>Bacillariophyceae</taxon>
        <taxon>Bacillariophycidae</taxon>
        <taxon>Naviculales</taxon>
        <taxon>Phaeodactylaceae</taxon>
        <taxon>Phaeodactylum</taxon>
    </lineage>
</organism>
<evidence type="ECO:0000256" key="1">
    <source>
        <dbReference type="SAM" id="MobiDB-lite"/>
    </source>
</evidence>
<dbReference type="AlphaFoldDB" id="B7FNW2"/>
<gene>
    <name evidence="3" type="ORF">PHATRDRAFT_31625</name>
</gene>
<dbReference type="Proteomes" id="UP000000759">
    <property type="component" value="Chromosome 1"/>
</dbReference>
<feature type="region of interest" description="Disordered" evidence="1">
    <location>
        <begin position="1"/>
        <end position="30"/>
    </location>
</feature>
<dbReference type="InParanoid" id="B7FNW2"/>
<dbReference type="OrthoDB" id="47584at2759"/>
<accession>B7FNW2</accession>
<dbReference type="KEGG" id="pti:PHATRDRAFT_31625"/>
<reference evidence="3 4" key="1">
    <citation type="journal article" date="2008" name="Nature">
        <title>The Phaeodactylum genome reveals the evolutionary history of diatom genomes.</title>
        <authorList>
            <person name="Bowler C."/>
            <person name="Allen A.E."/>
            <person name="Badger J.H."/>
            <person name="Grimwood J."/>
            <person name="Jabbari K."/>
            <person name="Kuo A."/>
            <person name="Maheswari U."/>
            <person name="Martens C."/>
            <person name="Maumus F."/>
            <person name="Otillar R.P."/>
            <person name="Rayko E."/>
            <person name="Salamov A."/>
            <person name="Vandepoele K."/>
            <person name="Beszteri B."/>
            <person name="Gruber A."/>
            <person name="Heijde M."/>
            <person name="Katinka M."/>
            <person name="Mock T."/>
            <person name="Valentin K."/>
            <person name="Verret F."/>
            <person name="Berges J.A."/>
            <person name="Brownlee C."/>
            <person name="Cadoret J.P."/>
            <person name="Chiovitti A."/>
            <person name="Choi C.J."/>
            <person name="Coesel S."/>
            <person name="De Martino A."/>
            <person name="Detter J.C."/>
            <person name="Durkin C."/>
            <person name="Falciatore A."/>
            <person name="Fournet J."/>
            <person name="Haruta M."/>
            <person name="Huysman M.J."/>
            <person name="Jenkins B.D."/>
            <person name="Jiroutova K."/>
            <person name="Jorgensen R.E."/>
            <person name="Joubert Y."/>
            <person name="Kaplan A."/>
            <person name="Kroger N."/>
            <person name="Kroth P.G."/>
            <person name="La Roche J."/>
            <person name="Lindquist E."/>
            <person name="Lommer M."/>
            <person name="Martin-Jezequel V."/>
            <person name="Lopez P.J."/>
            <person name="Lucas S."/>
            <person name="Mangogna M."/>
            <person name="McGinnis K."/>
            <person name="Medlin L.K."/>
            <person name="Montsant A."/>
            <person name="Oudot-Le Secq M.P."/>
            <person name="Napoli C."/>
            <person name="Obornik M."/>
            <person name="Parker M.S."/>
            <person name="Petit J.L."/>
            <person name="Porcel B.M."/>
            <person name="Poulsen N."/>
            <person name="Robison M."/>
            <person name="Rychlewski L."/>
            <person name="Rynearson T.A."/>
            <person name="Schmutz J."/>
            <person name="Shapiro H."/>
            <person name="Siaut M."/>
            <person name="Stanley M."/>
            <person name="Sussman M.R."/>
            <person name="Taylor A.R."/>
            <person name="Vardi A."/>
            <person name="von Dassow P."/>
            <person name="Vyverman W."/>
            <person name="Willis A."/>
            <person name="Wyrwicz L.S."/>
            <person name="Rokhsar D.S."/>
            <person name="Weissenbach J."/>
            <person name="Armbrust E.V."/>
            <person name="Green B.R."/>
            <person name="Van de Peer Y."/>
            <person name="Grigoriev I.V."/>
        </authorList>
    </citation>
    <scope>NUCLEOTIDE SEQUENCE [LARGE SCALE GENOMIC DNA]</scope>
    <source>
        <strain evidence="3 4">CCAP 1055/1</strain>
    </source>
</reference>
<keyword evidence="4" id="KW-1185">Reference proteome</keyword>
<dbReference type="Pfam" id="PF20710">
    <property type="entry name" value="DUF6824"/>
    <property type="match status" value="1"/>
</dbReference>
<evidence type="ECO:0000259" key="2">
    <source>
        <dbReference type="Pfam" id="PF20710"/>
    </source>
</evidence>
<evidence type="ECO:0000313" key="3">
    <source>
        <dbReference type="EMBL" id="EEC51571.1"/>
    </source>
</evidence>